<keyword evidence="2" id="KW-0812">Transmembrane</keyword>
<gene>
    <name evidence="3" type="ORF">H4R20_006534</name>
</gene>
<evidence type="ECO:0000313" key="4">
    <source>
        <dbReference type="Proteomes" id="UP001140094"/>
    </source>
</evidence>
<name>A0A9W8HQM9_9FUNG</name>
<keyword evidence="2" id="KW-0472">Membrane</keyword>
<accession>A0A9W8HQM9</accession>
<organism evidence="3 4">
    <name type="scientific">Coemansia guatemalensis</name>
    <dbReference type="NCBI Taxonomy" id="2761395"/>
    <lineage>
        <taxon>Eukaryota</taxon>
        <taxon>Fungi</taxon>
        <taxon>Fungi incertae sedis</taxon>
        <taxon>Zoopagomycota</taxon>
        <taxon>Kickxellomycotina</taxon>
        <taxon>Kickxellomycetes</taxon>
        <taxon>Kickxellales</taxon>
        <taxon>Kickxellaceae</taxon>
        <taxon>Coemansia</taxon>
    </lineage>
</organism>
<feature type="compositionally biased region" description="Basic and acidic residues" evidence="1">
    <location>
        <begin position="222"/>
        <end position="242"/>
    </location>
</feature>
<feature type="transmembrane region" description="Helical" evidence="2">
    <location>
        <begin position="78"/>
        <end position="97"/>
    </location>
</feature>
<keyword evidence="4" id="KW-1185">Reference proteome</keyword>
<feature type="compositionally biased region" description="Basic and acidic residues" evidence="1">
    <location>
        <begin position="139"/>
        <end position="149"/>
    </location>
</feature>
<feature type="transmembrane region" description="Helical" evidence="2">
    <location>
        <begin position="49"/>
        <end position="72"/>
    </location>
</feature>
<proteinExistence type="predicted"/>
<sequence>MFTLGNYAHTFNWVTLVFYFVGVFAYSALVEVPFLRVSLNGWRTWSRGAWAVMLTGFAAVLLAAGFHIRWAYKADMLQWYLPLFVLATASVWLTIFVKRLHEYCVRNCPQGLGMERFLRRMALTLFIWRSEIKREKSHGSDDVELHGVSERASPYNNGSGHNDDALCHGVEIAPTNVVRGDSELHSSRSQSEAMGTAMGKDASDSPPDLPEQPLHQQQSKRLTREQKKATINEQLEHPHYLN</sequence>
<feature type="region of interest" description="Disordered" evidence="1">
    <location>
        <begin position="139"/>
        <end position="166"/>
    </location>
</feature>
<comment type="caution">
    <text evidence="3">The sequence shown here is derived from an EMBL/GenBank/DDBJ whole genome shotgun (WGS) entry which is preliminary data.</text>
</comment>
<dbReference type="AlphaFoldDB" id="A0A9W8HQM9"/>
<dbReference type="OrthoDB" id="441660at2759"/>
<protein>
    <submittedName>
        <fullName evidence="3">Uncharacterized protein</fullName>
    </submittedName>
</protein>
<evidence type="ECO:0000256" key="2">
    <source>
        <dbReference type="SAM" id="Phobius"/>
    </source>
</evidence>
<feature type="non-terminal residue" evidence="3">
    <location>
        <position position="242"/>
    </location>
</feature>
<keyword evidence="2" id="KW-1133">Transmembrane helix</keyword>
<dbReference type="EMBL" id="JANBUO010002895">
    <property type="protein sequence ID" value="KAJ2793462.1"/>
    <property type="molecule type" value="Genomic_DNA"/>
</dbReference>
<feature type="region of interest" description="Disordered" evidence="1">
    <location>
        <begin position="180"/>
        <end position="242"/>
    </location>
</feature>
<evidence type="ECO:0000256" key="1">
    <source>
        <dbReference type="SAM" id="MobiDB-lite"/>
    </source>
</evidence>
<evidence type="ECO:0000313" key="3">
    <source>
        <dbReference type="EMBL" id="KAJ2793462.1"/>
    </source>
</evidence>
<reference evidence="3" key="1">
    <citation type="submission" date="2022-07" db="EMBL/GenBank/DDBJ databases">
        <title>Phylogenomic reconstructions and comparative analyses of Kickxellomycotina fungi.</title>
        <authorList>
            <person name="Reynolds N.K."/>
            <person name="Stajich J.E."/>
            <person name="Barry K."/>
            <person name="Grigoriev I.V."/>
            <person name="Crous P."/>
            <person name="Smith M.E."/>
        </authorList>
    </citation>
    <scope>NUCLEOTIDE SEQUENCE</scope>
    <source>
        <strain evidence="3">NRRL 1565</strain>
    </source>
</reference>
<dbReference type="Proteomes" id="UP001140094">
    <property type="component" value="Unassembled WGS sequence"/>
</dbReference>
<feature type="transmembrane region" description="Helical" evidence="2">
    <location>
        <begin position="16"/>
        <end position="37"/>
    </location>
</feature>